<evidence type="ECO:0000313" key="1">
    <source>
        <dbReference type="EMBL" id="AFC72801.1"/>
    </source>
</evidence>
<name>A0AAI8AAQ3_RICR3</name>
<protein>
    <submittedName>
        <fullName evidence="1">Uncharacterized protein</fullName>
    </submittedName>
</protein>
<dbReference type="KEGG" id="rre:MCC_06605"/>
<dbReference type="AlphaFoldDB" id="A0AAI8AAQ3"/>
<organism evidence="1 2">
    <name type="scientific">Rickettsia rhipicephali (strain 3-7-female6-CWPP)</name>
    <dbReference type="NCBI Taxonomy" id="1105113"/>
    <lineage>
        <taxon>Bacteria</taxon>
        <taxon>Pseudomonadati</taxon>
        <taxon>Pseudomonadota</taxon>
        <taxon>Alphaproteobacteria</taxon>
        <taxon>Rickettsiales</taxon>
        <taxon>Rickettsiaceae</taxon>
        <taxon>Rickettsieae</taxon>
        <taxon>Rickettsia</taxon>
        <taxon>spotted fever group</taxon>
    </lineage>
</organism>
<gene>
    <name evidence="1" type="ordered locus">MCC_06605</name>
</gene>
<reference evidence="2" key="1">
    <citation type="submission" date="2012-02" db="EMBL/GenBank/DDBJ databases">
        <title>Complete genome sequence of Rickettsia rhipicephali strain 3-7-female6-CWPP.</title>
        <authorList>
            <person name="Johnson S.L."/>
            <person name="Munk A.C."/>
            <person name="Han S."/>
            <person name="Bruce D.C."/>
            <person name="Dasch G.A."/>
        </authorList>
    </citation>
    <scope>NUCLEOTIDE SEQUENCE [LARGE SCALE GENOMIC DNA]</scope>
    <source>
        <strain evidence="2">3-7-female6-CWPP</strain>
    </source>
</reference>
<dbReference type="EMBL" id="CP003342">
    <property type="protein sequence ID" value="AFC72801.1"/>
    <property type="molecule type" value="Genomic_DNA"/>
</dbReference>
<keyword evidence="2" id="KW-1185">Reference proteome</keyword>
<evidence type="ECO:0000313" key="2">
    <source>
        <dbReference type="Proteomes" id="UP000008006"/>
    </source>
</evidence>
<dbReference type="Proteomes" id="UP000008006">
    <property type="component" value="Chromosome"/>
</dbReference>
<sequence>MKKILITLGATATLLLTPSIFADLSTKDYTTANS</sequence>
<proteinExistence type="predicted"/>
<accession>A0AAI8AAQ3</accession>